<dbReference type="Proteomes" id="UP000420707">
    <property type="component" value="Unassembled WGS sequence"/>
</dbReference>
<evidence type="ECO:0000313" key="11">
    <source>
        <dbReference type="Proteomes" id="UP000358159"/>
    </source>
</evidence>
<evidence type="ECO:0000313" key="1">
    <source>
        <dbReference type="EMBL" id="MBV3388864.1"/>
    </source>
</evidence>
<evidence type="ECO:0000313" key="6">
    <source>
        <dbReference type="EMBL" id="MQO91493.1"/>
    </source>
</evidence>
<proteinExistence type="predicted"/>
<dbReference type="EMBL" id="JAHOEP010000002">
    <property type="protein sequence ID" value="MBV3407028.1"/>
    <property type="molecule type" value="Genomic_DNA"/>
</dbReference>
<dbReference type="Proteomes" id="UP000285776">
    <property type="component" value="Unassembled WGS sequence"/>
</dbReference>
<organism evidence="1 15">
    <name type="scientific">Segatella copri</name>
    <dbReference type="NCBI Taxonomy" id="165179"/>
    <lineage>
        <taxon>Bacteria</taxon>
        <taxon>Pseudomonadati</taxon>
        <taxon>Bacteroidota</taxon>
        <taxon>Bacteroidia</taxon>
        <taxon>Bacteroidales</taxon>
        <taxon>Prevotellaceae</taxon>
        <taxon>Segatella</taxon>
    </lineage>
</organism>
<dbReference type="EMBL" id="VZCC01000008">
    <property type="protein sequence ID" value="MQN82845.1"/>
    <property type="molecule type" value="Genomic_DNA"/>
</dbReference>
<evidence type="ECO:0000313" key="3">
    <source>
        <dbReference type="EMBL" id="MQN30774.1"/>
    </source>
</evidence>
<reference evidence="3" key="4">
    <citation type="submission" date="2023-08" db="EMBL/GenBank/DDBJ databases">
        <title>Distinct polysaccharide growth profiles of human intestinal Prevotella copri isolates.</title>
        <authorList>
            <person name="Fehlner-Peach H."/>
            <person name="Magnabosco C."/>
            <person name="Raghavan V."/>
            <person name="Scher J.U."/>
            <person name="Tett A."/>
            <person name="Cox L.M."/>
            <person name="Gottsegen C."/>
            <person name="Watters A."/>
            <person name="Wiltshire- Gordon J.D."/>
            <person name="Segata N."/>
            <person name="Bonneau R."/>
            <person name="Littman D.R."/>
        </authorList>
    </citation>
    <scope>NUCLEOTIDE SEQUENCE</scope>
    <source>
        <strain evidence="5 11">BVe41219</strain>
        <strain evidence="4">IAA108</strain>
        <strain evidence="14">iAA108</strain>
        <strain evidence="3">IAP146</strain>
    </source>
</reference>
<dbReference type="EMBL" id="QSAV01000040">
    <property type="protein sequence ID" value="RGW77058.1"/>
    <property type="molecule type" value="Genomic_DNA"/>
</dbReference>
<dbReference type="EMBL" id="QRVN01000031">
    <property type="protein sequence ID" value="RGS45647.1"/>
    <property type="molecule type" value="Genomic_DNA"/>
</dbReference>
<dbReference type="EMBL" id="JAHOEI010000078">
    <property type="protein sequence ID" value="MBV3388864.1"/>
    <property type="molecule type" value="Genomic_DNA"/>
</dbReference>
<evidence type="ECO:0000313" key="14">
    <source>
        <dbReference type="Proteomes" id="UP000421408"/>
    </source>
</evidence>
<protein>
    <submittedName>
        <fullName evidence="1">Protein tyrosine phosphatase</fullName>
    </submittedName>
</protein>
<dbReference type="Proteomes" id="UP000286113">
    <property type="component" value="Unassembled WGS sequence"/>
</dbReference>
<evidence type="ECO:0000313" key="10">
    <source>
        <dbReference type="Proteomes" id="UP000286113"/>
    </source>
</evidence>
<dbReference type="Proteomes" id="UP001196765">
    <property type="component" value="Unassembled WGS sequence"/>
</dbReference>
<dbReference type="EMBL" id="VZAP01000033">
    <property type="protein sequence ID" value="MQO91493.1"/>
    <property type="molecule type" value="Genomic_DNA"/>
</dbReference>
<reference evidence="1" key="3">
    <citation type="submission" date="2021-06" db="EMBL/GenBank/DDBJ databases">
        <title>Collection of gut derived symbiotic bacterial strains cultured from healthy donors.</title>
        <authorList>
            <person name="Lin H."/>
            <person name="Littmann E."/>
            <person name="Pamer E.G."/>
        </authorList>
    </citation>
    <scope>NUCLEOTIDE SEQUENCE</scope>
    <source>
        <strain evidence="2">MSK.21.60</strain>
        <strain evidence="1">MSK.21.74</strain>
    </source>
</reference>
<dbReference type="EMBL" id="VZAZ01000040">
    <property type="protein sequence ID" value="MQO55864.1"/>
    <property type="molecule type" value="Genomic_DNA"/>
</dbReference>
<name>A0A413CZS4_9BACT</name>
<evidence type="ECO:0000313" key="9">
    <source>
        <dbReference type="Proteomes" id="UP000285776"/>
    </source>
</evidence>
<evidence type="ECO:0000313" key="15">
    <source>
        <dbReference type="Proteomes" id="UP001196765"/>
    </source>
</evidence>
<reference evidence="9 10" key="1">
    <citation type="submission" date="2018-08" db="EMBL/GenBank/DDBJ databases">
        <title>A genome reference for cultivated species of the human gut microbiota.</title>
        <authorList>
            <person name="Zou Y."/>
            <person name="Xue W."/>
            <person name="Luo G."/>
        </authorList>
    </citation>
    <scope>NUCLEOTIDE SEQUENCE [LARGE SCALE GENOMIC DNA]</scope>
    <source>
        <strain evidence="8 9">AF10-17</strain>
        <strain evidence="7 10">AF22-1</strain>
    </source>
</reference>
<dbReference type="AlphaFoldDB" id="A0A413CZS4"/>
<evidence type="ECO:0000313" key="2">
    <source>
        <dbReference type="EMBL" id="MBV3407028.1"/>
    </source>
</evidence>
<dbReference type="Proteomes" id="UP001196316">
    <property type="component" value="Unassembled WGS sequence"/>
</dbReference>
<evidence type="ECO:0000313" key="13">
    <source>
        <dbReference type="Proteomes" id="UP000421283"/>
    </source>
</evidence>
<dbReference type="Proteomes" id="UP000421283">
    <property type="component" value="Unassembled WGS sequence"/>
</dbReference>
<dbReference type="EMBL" id="VZCR01000016">
    <property type="protein sequence ID" value="MQN30774.1"/>
    <property type="molecule type" value="Genomic_DNA"/>
</dbReference>
<sequence length="51" mass="6179">MDMNKLTREEALRRWKSAKATKKAMVDKMQKMLYEDYKLRTGEEPVRFNVL</sequence>
<dbReference type="Proteomes" id="UP000358159">
    <property type="component" value="Unassembled WGS sequence"/>
</dbReference>
<gene>
    <name evidence="8" type="ORF">DWV53_11440</name>
    <name evidence="7" type="ORF">DWX90_12780</name>
    <name evidence="6" type="ORF">F7D31_02165</name>
    <name evidence="5" type="ORF">F7D42_09115</name>
    <name evidence="4" type="ORF">F7D74_02305</name>
    <name evidence="3" type="ORF">F7D90_02155</name>
    <name evidence="2" type="ORF">KSW80_01150</name>
    <name evidence="1" type="ORF">KSW82_14130</name>
</gene>
<evidence type="ECO:0000313" key="4">
    <source>
        <dbReference type="EMBL" id="MQN82845.1"/>
    </source>
</evidence>
<accession>A0A413CZS4</accession>
<evidence type="ECO:0000313" key="12">
    <source>
        <dbReference type="Proteomes" id="UP000420707"/>
    </source>
</evidence>
<evidence type="ECO:0000313" key="5">
    <source>
        <dbReference type="EMBL" id="MQO55864.1"/>
    </source>
</evidence>
<dbReference type="Proteomes" id="UP000421408">
    <property type="component" value="Unassembled WGS sequence"/>
</dbReference>
<reference evidence="12 13" key="2">
    <citation type="submission" date="2019-09" db="EMBL/GenBank/DDBJ databases">
        <title>Distinct polysaccharide growth profiles of human intestinal Prevotella copri isolates.</title>
        <authorList>
            <person name="Fehlner-Peach H."/>
            <person name="Magnabosco C."/>
            <person name="Raghavan V."/>
            <person name="Scher J.U."/>
            <person name="Tett A."/>
            <person name="Cox L.M."/>
            <person name="Gottsegen C."/>
            <person name="Watters A."/>
            <person name="Wiltshire- Gordon J.D."/>
            <person name="Segata N."/>
            <person name="Bonneau R."/>
            <person name="Littman D.R."/>
        </authorList>
    </citation>
    <scope>NUCLEOTIDE SEQUENCE [LARGE SCALE GENOMIC DNA]</scope>
    <source>
        <strain evidence="12">iAP146</strain>
        <strain evidence="13">iAU3127</strain>
        <strain evidence="6">IAU3127</strain>
    </source>
</reference>
<comment type="caution">
    <text evidence="1">The sequence shown here is derived from an EMBL/GenBank/DDBJ whole genome shotgun (WGS) entry which is preliminary data.</text>
</comment>
<evidence type="ECO:0000313" key="7">
    <source>
        <dbReference type="EMBL" id="RGS45647.1"/>
    </source>
</evidence>
<evidence type="ECO:0000313" key="8">
    <source>
        <dbReference type="EMBL" id="RGW77058.1"/>
    </source>
</evidence>